<dbReference type="AlphaFoldDB" id="X1QRR0"/>
<sequence length="246" mass="27270">GVDEPTPTIYWELCREGVDDCRYVTTLQEHIQQAKKQGAIKAAQRAQRVLDPLVSADAPTINNPLTFGRYRWRIAREILALQGDSKQILPFAAVAENPPSPVKLGPNLVGNPSFEEPLQADGSPPGSYHLGYPTMKEKPVGALKVTDEVAHSGRFSLKWDLSKVADPEYKRRHPRWLTVNVGFSSDMVKSLRGKRVRVGYWMRLGGGTTVPGLGLRQYLKSGPGEGFYYRGGVDDPAVWNHFVTEG</sequence>
<evidence type="ECO:0000313" key="1">
    <source>
        <dbReference type="EMBL" id="GAI53625.1"/>
    </source>
</evidence>
<organism evidence="1">
    <name type="scientific">marine sediment metagenome</name>
    <dbReference type="NCBI Taxonomy" id="412755"/>
    <lineage>
        <taxon>unclassified sequences</taxon>
        <taxon>metagenomes</taxon>
        <taxon>ecological metagenomes</taxon>
    </lineage>
</organism>
<gene>
    <name evidence="1" type="ORF">S06H3_53006</name>
</gene>
<name>X1QRR0_9ZZZZ</name>
<dbReference type="EMBL" id="BARV01033759">
    <property type="protein sequence ID" value="GAI53625.1"/>
    <property type="molecule type" value="Genomic_DNA"/>
</dbReference>
<feature type="non-terminal residue" evidence="1">
    <location>
        <position position="246"/>
    </location>
</feature>
<proteinExistence type="predicted"/>
<protein>
    <submittedName>
        <fullName evidence="1">Uncharacterized protein</fullName>
    </submittedName>
</protein>
<comment type="caution">
    <text evidence="1">The sequence shown here is derived from an EMBL/GenBank/DDBJ whole genome shotgun (WGS) entry which is preliminary data.</text>
</comment>
<feature type="non-terminal residue" evidence="1">
    <location>
        <position position="1"/>
    </location>
</feature>
<reference evidence="1" key="1">
    <citation type="journal article" date="2014" name="Front. Microbiol.">
        <title>High frequency of phylogenetically diverse reductive dehalogenase-homologous genes in deep subseafloor sedimentary metagenomes.</title>
        <authorList>
            <person name="Kawai M."/>
            <person name="Futagami T."/>
            <person name="Toyoda A."/>
            <person name="Takaki Y."/>
            <person name="Nishi S."/>
            <person name="Hori S."/>
            <person name="Arai W."/>
            <person name="Tsubouchi T."/>
            <person name="Morono Y."/>
            <person name="Uchiyama I."/>
            <person name="Ito T."/>
            <person name="Fujiyama A."/>
            <person name="Inagaki F."/>
            <person name="Takami H."/>
        </authorList>
    </citation>
    <scope>NUCLEOTIDE SEQUENCE</scope>
    <source>
        <strain evidence="1">Expedition CK06-06</strain>
    </source>
</reference>
<accession>X1QRR0</accession>